<evidence type="ECO:0000256" key="2">
    <source>
        <dbReference type="ARBA" id="ARBA00006679"/>
    </source>
</evidence>
<keyword evidence="9" id="KW-1185">Reference proteome</keyword>
<keyword evidence="4 7" id="KW-0812">Transmembrane</keyword>
<comment type="similarity">
    <text evidence="2">Belongs to the DoxX family.</text>
</comment>
<evidence type="ECO:0000256" key="1">
    <source>
        <dbReference type="ARBA" id="ARBA00004651"/>
    </source>
</evidence>
<feature type="transmembrane region" description="Helical" evidence="7">
    <location>
        <begin position="81"/>
        <end position="99"/>
    </location>
</feature>
<evidence type="ECO:0000256" key="4">
    <source>
        <dbReference type="ARBA" id="ARBA00022692"/>
    </source>
</evidence>
<name>A0ABU3CF08_9FLAO</name>
<keyword evidence="5 7" id="KW-1133">Transmembrane helix</keyword>
<feature type="transmembrane region" description="Helical" evidence="7">
    <location>
        <begin position="119"/>
        <end position="139"/>
    </location>
</feature>
<dbReference type="PANTHER" id="PTHR33452:SF1">
    <property type="entry name" value="INNER MEMBRANE PROTEIN YPHA-RELATED"/>
    <property type="match status" value="1"/>
</dbReference>
<dbReference type="RefSeq" id="WP_311536448.1">
    <property type="nucleotide sequence ID" value="NZ_JAVRHQ010000036.1"/>
</dbReference>
<dbReference type="InterPro" id="IPR032808">
    <property type="entry name" value="DoxX"/>
</dbReference>
<accession>A0ABU3CF08</accession>
<gene>
    <name evidence="8" type="ORF">RM553_18475</name>
</gene>
<comment type="caution">
    <text evidence="8">The sequence shown here is derived from an EMBL/GenBank/DDBJ whole genome shotgun (WGS) entry which is preliminary data.</text>
</comment>
<reference evidence="8 9" key="1">
    <citation type="submission" date="2023-09" db="EMBL/GenBank/DDBJ databases">
        <authorList>
            <person name="Rey-Velasco X."/>
        </authorList>
    </citation>
    <scope>NUCLEOTIDE SEQUENCE [LARGE SCALE GENOMIC DNA]</scope>
    <source>
        <strain evidence="8 9">F363</strain>
    </source>
</reference>
<dbReference type="Pfam" id="PF07681">
    <property type="entry name" value="DoxX"/>
    <property type="match status" value="1"/>
</dbReference>
<sequence length="150" mass="16822">MNTLFTSINSWIPFILRLGLGIVILPHGCQKLLGWFGGYGFNGTMDYFTGTMNLPWIIGFLVIILEVFGVIFLIAGFFTRLWAFSLTVLAIGIILSSHIPHGFFMNWYGEQSGEGYEYFILWITISIALTVTGGGKFSLDNKLIIKQPEN</sequence>
<feature type="transmembrane region" description="Helical" evidence="7">
    <location>
        <begin position="12"/>
        <end position="33"/>
    </location>
</feature>
<evidence type="ECO:0000256" key="7">
    <source>
        <dbReference type="SAM" id="Phobius"/>
    </source>
</evidence>
<comment type="subcellular location">
    <subcellularLocation>
        <location evidence="1">Cell membrane</location>
        <topology evidence="1">Multi-pass membrane protein</topology>
    </subcellularLocation>
</comment>
<organism evidence="8 9">
    <name type="scientific">Autumnicola tepida</name>
    <dbReference type="NCBI Taxonomy" id="3075595"/>
    <lineage>
        <taxon>Bacteria</taxon>
        <taxon>Pseudomonadati</taxon>
        <taxon>Bacteroidota</taxon>
        <taxon>Flavobacteriia</taxon>
        <taxon>Flavobacteriales</taxon>
        <taxon>Flavobacteriaceae</taxon>
        <taxon>Autumnicola</taxon>
    </lineage>
</organism>
<dbReference type="EMBL" id="JAVRHQ010000036">
    <property type="protein sequence ID" value="MDT0644833.1"/>
    <property type="molecule type" value="Genomic_DNA"/>
</dbReference>
<protein>
    <submittedName>
        <fullName evidence="8">DoxX family protein</fullName>
    </submittedName>
</protein>
<dbReference type="Proteomes" id="UP001262889">
    <property type="component" value="Unassembled WGS sequence"/>
</dbReference>
<keyword evidence="3" id="KW-1003">Cell membrane</keyword>
<dbReference type="InterPro" id="IPR051907">
    <property type="entry name" value="DoxX-like_oxidoreductase"/>
</dbReference>
<proteinExistence type="inferred from homology"/>
<evidence type="ECO:0000256" key="3">
    <source>
        <dbReference type="ARBA" id="ARBA00022475"/>
    </source>
</evidence>
<evidence type="ECO:0000256" key="5">
    <source>
        <dbReference type="ARBA" id="ARBA00022989"/>
    </source>
</evidence>
<evidence type="ECO:0000313" key="8">
    <source>
        <dbReference type="EMBL" id="MDT0644833.1"/>
    </source>
</evidence>
<evidence type="ECO:0000313" key="9">
    <source>
        <dbReference type="Proteomes" id="UP001262889"/>
    </source>
</evidence>
<dbReference type="PANTHER" id="PTHR33452">
    <property type="entry name" value="OXIDOREDUCTASE CATD-RELATED"/>
    <property type="match status" value="1"/>
</dbReference>
<keyword evidence="6 7" id="KW-0472">Membrane</keyword>
<evidence type="ECO:0000256" key="6">
    <source>
        <dbReference type="ARBA" id="ARBA00023136"/>
    </source>
</evidence>
<feature type="transmembrane region" description="Helical" evidence="7">
    <location>
        <begin position="53"/>
        <end position="74"/>
    </location>
</feature>